<reference evidence="1 2" key="1">
    <citation type="submission" date="2019-10" db="EMBL/GenBank/DDBJ databases">
        <title>Whole genome shotgun sequence of Acrocarpospora macrocephala NBRC 16266.</title>
        <authorList>
            <person name="Ichikawa N."/>
            <person name="Kimura A."/>
            <person name="Kitahashi Y."/>
            <person name="Komaki H."/>
            <person name="Oguchi A."/>
        </authorList>
    </citation>
    <scope>NUCLEOTIDE SEQUENCE [LARGE SCALE GENOMIC DNA]</scope>
    <source>
        <strain evidence="1 2">NBRC 16266</strain>
    </source>
</reference>
<keyword evidence="2" id="KW-1185">Reference proteome</keyword>
<dbReference type="EMBL" id="BLAE01000006">
    <property type="protein sequence ID" value="GES07465.1"/>
    <property type="molecule type" value="Genomic_DNA"/>
</dbReference>
<name>A0A5M3WEE5_9ACTN</name>
<proteinExistence type="predicted"/>
<organism evidence="1 2">
    <name type="scientific">Acrocarpospora macrocephala</name>
    <dbReference type="NCBI Taxonomy" id="150177"/>
    <lineage>
        <taxon>Bacteria</taxon>
        <taxon>Bacillati</taxon>
        <taxon>Actinomycetota</taxon>
        <taxon>Actinomycetes</taxon>
        <taxon>Streptosporangiales</taxon>
        <taxon>Streptosporangiaceae</taxon>
        <taxon>Acrocarpospora</taxon>
    </lineage>
</organism>
<sequence length="60" mass="7178">MRPPIWCGRYYRGAMRERRADKRAAAEERQSREAERDFWRAIGRSAEYERAMALEIASSR</sequence>
<evidence type="ECO:0000313" key="2">
    <source>
        <dbReference type="Proteomes" id="UP000331127"/>
    </source>
</evidence>
<dbReference type="AlphaFoldDB" id="A0A5M3WEE5"/>
<dbReference type="RefSeq" id="WP_155353171.1">
    <property type="nucleotide sequence ID" value="NZ_BAAAHL010000012.1"/>
</dbReference>
<comment type="caution">
    <text evidence="1">The sequence shown here is derived from an EMBL/GenBank/DDBJ whole genome shotgun (WGS) entry which is preliminary data.</text>
</comment>
<gene>
    <name evidence="1" type="ORF">Amac_010600</name>
</gene>
<evidence type="ECO:0000313" key="1">
    <source>
        <dbReference type="EMBL" id="GES07465.1"/>
    </source>
</evidence>
<protein>
    <submittedName>
        <fullName evidence="1">Uncharacterized protein</fullName>
    </submittedName>
</protein>
<dbReference type="Proteomes" id="UP000331127">
    <property type="component" value="Unassembled WGS sequence"/>
</dbReference>
<accession>A0A5M3WEE5</accession>